<feature type="compositionally biased region" description="Polar residues" evidence="1">
    <location>
        <begin position="10"/>
        <end position="19"/>
    </location>
</feature>
<dbReference type="AlphaFoldDB" id="A0A0C4DJ20"/>
<evidence type="ECO:0008006" key="4">
    <source>
        <dbReference type="Google" id="ProtNLM"/>
    </source>
</evidence>
<evidence type="ECO:0000256" key="1">
    <source>
        <dbReference type="SAM" id="MobiDB-lite"/>
    </source>
</evidence>
<proteinExistence type="predicted"/>
<name>A0A0C4DJ20_FUSOF</name>
<feature type="compositionally biased region" description="Basic and acidic residues" evidence="1">
    <location>
        <begin position="25"/>
        <end position="40"/>
    </location>
</feature>
<evidence type="ECO:0000313" key="2">
    <source>
        <dbReference type="EnsemblFungi" id="FOXG_17439P0"/>
    </source>
</evidence>
<evidence type="ECO:0000313" key="3">
    <source>
        <dbReference type="Proteomes" id="UP000002489"/>
    </source>
</evidence>
<organism evidence="2 3">
    <name type="scientific">Fusarium oxysporum (strain Fo5176)</name>
    <name type="common">Fusarium vascular wilt</name>
    <dbReference type="NCBI Taxonomy" id="660025"/>
    <lineage>
        <taxon>Eukaryota</taxon>
        <taxon>Fungi</taxon>
        <taxon>Dikarya</taxon>
        <taxon>Ascomycota</taxon>
        <taxon>Pezizomycotina</taxon>
        <taxon>Sordariomycetes</taxon>
        <taxon>Hypocreomycetidae</taxon>
        <taxon>Hypocreales</taxon>
        <taxon>Nectriaceae</taxon>
        <taxon>Fusarium</taxon>
        <taxon>Fusarium oxysporum species complex</taxon>
    </lineage>
</organism>
<feature type="region of interest" description="Disordered" evidence="1">
    <location>
        <begin position="1"/>
        <end position="40"/>
    </location>
</feature>
<dbReference type="EnsemblFungi" id="FOXG_17439T0">
    <property type="protein sequence ID" value="FOXG_17439P0"/>
    <property type="gene ID" value="FOXG_17439"/>
</dbReference>
<sequence>MPTDAPATRRQATSPNNESLRLKKRESDRKAQRISRERTKSRIAYLEDLVQKLSSGDDNGKTLSLMAQLSEVTEQRDSLVRFLDSTSSSLTKRLSDAKNWESRTSPEEQPQPRQRQHQIRNPIAIALPQKQGGSRMDQWLAETYGKRATRP</sequence>
<protein>
    <recommendedName>
        <fullName evidence="4">BZIP domain-containing protein</fullName>
    </recommendedName>
</protein>
<feature type="compositionally biased region" description="Basic and acidic residues" evidence="1">
    <location>
        <begin position="93"/>
        <end position="106"/>
    </location>
</feature>
<dbReference type="Proteomes" id="UP000002489">
    <property type="component" value="Unassembled WGS sequence"/>
</dbReference>
<reference evidence="3" key="1">
    <citation type="journal article" date="2012" name="Mol. Plant Microbe Interact.">
        <title>A highly conserved effector in Fusarium oxysporum is required for full virulence on Arabidopsis.</title>
        <authorList>
            <person name="Thatcher L.F."/>
            <person name="Gardiner D.M."/>
            <person name="Kazan K."/>
            <person name="Manners J."/>
        </authorList>
    </citation>
    <scope>NUCLEOTIDE SEQUENCE [LARGE SCALE GENOMIC DNA]</scope>
    <source>
        <strain evidence="3">Fo5176</strain>
    </source>
</reference>
<feature type="region of interest" description="Disordered" evidence="1">
    <location>
        <begin position="86"/>
        <end position="151"/>
    </location>
</feature>
<reference evidence="2" key="2">
    <citation type="submission" date="2025-08" db="UniProtKB">
        <authorList>
            <consortium name="EnsemblFungi"/>
        </authorList>
    </citation>
    <scope>IDENTIFICATION</scope>
    <source>
        <strain evidence="2">4287 / CBS 123668 / FGSC 9935 / NRRL 34936</strain>
    </source>
</reference>
<accession>A0A0C4DJ20</accession>